<accession>A0AAD7K8B2</accession>
<evidence type="ECO:0000313" key="1">
    <source>
        <dbReference type="EMBL" id="KAJ7777829.1"/>
    </source>
</evidence>
<gene>
    <name evidence="1" type="ORF">DFH07DRAFT_950883</name>
</gene>
<comment type="caution">
    <text evidence="1">The sequence shown here is derived from an EMBL/GenBank/DDBJ whole genome shotgun (WGS) entry which is preliminary data.</text>
</comment>
<name>A0AAD7K8B2_9AGAR</name>
<dbReference type="Proteomes" id="UP001215280">
    <property type="component" value="Unassembled WGS sequence"/>
</dbReference>
<reference evidence="1" key="1">
    <citation type="submission" date="2023-03" db="EMBL/GenBank/DDBJ databases">
        <title>Massive genome expansion in bonnet fungi (Mycena s.s.) driven by repeated elements and novel gene families across ecological guilds.</title>
        <authorList>
            <consortium name="Lawrence Berkeley National Laboratory"/>
            <person name="Harder C.B."/>
            <person name="Miyauchi S."/>
            <person name="Viragh M."/>
            <person name="Kuo A."/>
            <person name="Thoen E."/>
            <person name="Andreopoulos B."/>
            <person name="Lu D."/>
            <person name="Skrede I."/>
            <person name="Drula E."/>
            <person name="Henrissat B."/>
            <person name="Morin E."/>
            <person name="Kohler A."/>
            <person name="Barry K."/>
            <person name="LaButti K."/>
            <person name="Morin E."/>
            <person name="Salamov A."/>
            <person name="Lipzen A."/>
            <person name="Mereny Z."/>
            <person name="Hegedus B."/>
            <person name="Baldrian P."/>
            <person name="Stursova M."/>
            <person name="Weitz H."/>
            <person name="Taylor A."/>
            <person name="Grigoriev I.V."/>
            <person name="Nagy L.G."/>
            <person name="Martin F."/>
            <person name="Kauserud H."/>
        </authorList>
    </citation>
    <scope>NUCLEOTIDE SEQUENCE</scope>
    <source>
        <strain evidence="1">CBHHK188m</strain>
    </source>
</reference>
<protein>
    <submittedName>
        <fullName evidence="1">Uncharacterized protein</fullName>
    </submittedName>
</protein>
<dbReference type="EMBL" id="JARJLG010000009">
    <property type="protein sequence ID" value="KAJ7777829.1"/>
    <property type="molecule type" value="Genomic_DNA"/>
</dbReference>
<proteinExistence type="predicted"/>
<sequence>MSAYPSVPAASSSASNDSAHAAAALQFFNALSVLSQAPMQTERSALIGQATESAAADMLVDSPPQVATTRFQTRGPWIAGNLYVVVPSGPLLPLAKDPVPEGEDAPLWYCITKGSYIGVTLSNDLVIAAVTGVSSSRMKSYKTQALALTAFNEAQSYGLLIVISS</sequence>
<evidence type="ECO:0000313" key="2">
    <source>
        <dbReference type="Proteomes" id="UP001215280"/>
    </source>
</evidence>
<dbReference type="AlphaFoldDB" id="A0AAD7K8B2"/>
<keyword evidence="2" id="KW-1185">Reference proteome</keyword>
<organism evidence="1 2">
    <name type="scientific">Mycena maculata</name>
    <dbReference type="NCBI Taxonomy" id="230809"/>
    <lineage>
        <taxon>Eukaryota</taxon>
        <taxon>Fungi</taxon>
        <taxon>Dikarya</taxon>
        <taxon>Basidiomycota</taxon>
        <taxon>Agaricomycotina</taxon>
        <taxon>Agaricomycetes</taxon>
        <taxon>Agaricomycetidae</taxon>
        <taxon>Agaricales</taxon>
        <taxon>Marasmiineae</taxon>
        <taxon>Mycenaceae</taxon>
        <taxon>Mycena</taxon>
    </lineage>
</organism>